<dbReference type="RefSeq" id="XP_025490317.1">
    <property type="nucleotide sequence ID" value="XM_025639395.1"/>
</dbReference>
<dbReference type="AlphaFoldDB" id="A0A319C8Q0"/>
<dbReference type="InterPro" id="IPR007867">
    <property type="entry name" value="GMC_OxRtase_C"/>
</dbReference>
<dbReference type="GeneID" id="37142137"/>
<dbReference type="Pfam" id="PF05199">
    <property type="entry name" value="GMC_oxred_C"/>
    <property type="match status" value="1"/>
</dbReference>
<dbReference type="Proteomes" id="UP000248340">
    <property type="component" value="Unassembled WGS sequence"/>
</dbReference>
<evidence type="ECO:0000313" key="3">
    <source>
        <dbReference type="EMBL" id="PYH80117.1"/>
    </source>
</evidence>
<dbReference type="Gene3D" id="3.30.560.10">
    <property type="entry name" value="Glucose Oxidase, domain 3"/>
    <property type="match status" value="1"/>
</dbReference>
<sequence>MDPAKERNKHPPYIAASSRFRKSLLRPHHRRRRLGPAQPSIVPSSRGTITLASTDSAAAPLIDPNYYATEVDRVTLRAGNGQVNRLMLDTPQGKEMVTAEVDEAFRKGGMTFYHPAGSAA</sequence>
<reference evidence="3 4" key="1">
    <citation type="submission" date="2016-12" db="EMBL/GenBank/DDBJ databases">
        <title>The genomes of Aspergillus section Nigri reveals drivers in fungal speciation.</title>
        <authorList>
            <consortium name="DOE Joint Genome Institute"/>
            <person name="Vesth T.C."/>
            <person name="Nybo J."/>
            <person name="Theobald S."/>
            <person name="Brandl J."/>
            <person name="Frisvad J.C."/>
            <person name="Nielsen K.F."/>
            <person name="Lyhne E.K."/>
            <person name="Kogle M.E."/>
            <person name="Kuo A."/>
            <person name="Riley R."/>
            <person name="Clum A."/>
            <person name="Nolan M."/>
            <person name="Lipzen A."/>
            <person name="Salamov A."/>
            <person name="Henrissat B."/>
            <person name="Wiebenga A."/>
            <person name="De Vries R.P."/>
            <person name="Grigoriev I.V."/>
            <person name="Mortensen U.H."/>
            <person name="Andersen M.R."/>
            <person name="Baker S.E."/>
        </authorList>
    </citation>
    <scope>NUCLEOTIDE SEQUENCE [LARGE SCALE GENOMIC DNA]</scope>
    <source>
        <strain evidence="3 4">CBS 121591</strain>
    </source>
</reference>
<organism evidence="3 4">
    <name type="scientific">Aspergillus uvarum CBS 121591</name>
    <dbReference type="NCBI Taxonomy" id="1448315"/>
    <lineage>
        <taxon>Eukaryota</taxon>
        <taxon>Fungi</taxon>
        <taxon>Dikarya</taxon>
        <taxon>Ascomycota</taxon>
        <taxon>Pezizomycotina</taxon>
        <taxon>Eurotiomycetes</taxon>
        <taxon>Eurotiomycetidae</taxon>
        <taxon>Eurotiales</taxon>
        <taxon>Aspergillaceae</taxon>
        <taxon>Aspergillus</taxon>
        <taxon>Aspergillus subgen. Circumdati</taxon>
    </lineage>
</organism>
<proteinExistence type="predicted"/>
<dbReference type="EMBL" id="KZ821712">
    <property type="protein sequence ID" value="PYH80117.1"/>
    <property type="molecule type" value="Genomic_DNA"/>
</dbReference>
<keyword evidence="4" id="KW-1185">Reference proteome</keyword>
<feature type="region of interest" description="Disordered" evidence="1">
    <location>
        <begin position="26"/>
        <end position="47"/>
    </location>
</feature>
<evidence type="ECO:0000256" key="1">
    <source>
        <dbReference type="SAM" id="MobiDB-lite"/>
    </source>
</evidence>
<dbReference type="SUPFAM" id="SSF54373">
    <property type="entry name" value="FAD-linked reductases, C-terminal domain"/>
    <property type="match status" value="1"/>
</dbReference>
<gene>
    <name evidence="3" type="ORF">BO82DRAFT_403574</name>
</gene>
<evidence type="ECO:0000313" key="4">
    <source>
        <dbReference type="Proteomes" id="UP000248340"/>
    </source>
</evidence>
<protein>
    <recommendedName>
        <fullName evidence="2">Glucose-methanol-choline oxidoreductase C-terminal domain-containing protein</fullName>
    </recommendedName>
</protein>
<name>A0A319C8Q0_9EURO</name>
<dbReference type="VEuPathDB" id="FungiDB:BO82DRAFT_403574"/>
<dbReference type="GO" id="GO:0016614">
    <property type="term" value="F:oxidoreductase activity, acting on CH-OH group of donors"/>
    <property type="evidence" value="ECO:0007669"/>
    <property type="project" value="InterPro"/>
</dbReference>
<dbReference type="OrthoDB" id="269227at2759"/>
<accession>A0A319C8Q0</accession>
<evidence type="ECO:0000259" key="2">
    <source>
        <dbReference type="Pfam" id="PF05199"/>
    </source>
</evidence>
<dbReference type="STRING" id="1448315.A0A319C8Q0"/>
<feature type="domain" description="Glucose-methanol-choline oxidoreductase C-terminal" evidence="2">
    <location>
        <begin position="43"/>
        <end position="119"/>
    </location>
</feature>